<name>A0ABW0VJE1_9ACTN</name>
<dbReference type="SUPFAM" id="SSF51215">
    <property type="entry name" value="Regulatory protein AraC"/>
    <property type="match status" value="1"/>
</dbReference>
<evidence type="ECO:0000259" key="5">
    <source>
        <dbReference type="PROSITE" id="PS01124"/>
    </source>
</evidence>
<keyword evidence="3" id="KW-0010">Activator</keyword>
<evidence type="ECO:0000256" key="4">
    <source>
        <dbReference type="ARBA" id="ARBA00023163"/>
    </source>
</evidence>
<accession>A0ABW0VJE1</accession>
<dbReference type="InterPro" id="IPR050204">
    <property type="entry name" value="AraC_XylS_family_regulators"/>
</dbReference>
<dbReference type="Gene3D" id="1.10.10.60">
    <property type="entry name" value="Homeodomain-like"/>
    <property type="match status" value="1"/>
</dbReference>
<dbReference type="PANTHER" id="PTHR46796">
    <property type="entry name" value="HTH-TYPE TRANSCRIPTIONAL ACTIVATOR RHAS-RELATED"/>
    <property type="match status" value="1"/>
</dbReference>
<dbReference type="PRINTS" id="PR00032">
    <property type="entry name" value="HTHARAC"/>
</dbReference>
<dbReference type="SMART" id="SM00342">
    <property type="entry name" value="HTH_ARAC"/>
    <property type="match status" value="1"/>
</dbReference>
<dbReference type="InterPro" id="IPR009057">
    <property type="entry name" value="Homeodomain-like_sf"/>
</dbReference>
<dbReference type="RefSeq" id="WP_346145437.1">
    <property type="nucleotide sequence ID" value="NZ_BAAAUA010000021.1"/>
</dbReference>
<evidence type="ECO:0000313" key="6">
    <source>
        <dbReference type="EMBL" id="MFC5645104.1"/>
    </source>
</evidence>
<dbReference type="InterPro" id="IPR037923">
    <property type="entry name" value="HTH-like"/>
</dbReference>
<organism evidence="6 7">
    <name type="scientific">Kitasatospora cinereorecta</name>
    <dbReference type="NCBI Taxonomy" id="285560"/>
    <lineage>
        <taxon>Bacteria</taxon>
        <taxon>Bacillati</taxon>
        <taxon>Actinomycetota</taxon>
        <taxon>Actinomycetes</taxon>
        <taxon>Kitasatosporales</taxon>
        <taxon>Streptomycetaceae</taxon>
        <taxon>Kitasatospora</taxon>
    </lineage>
</organism>
<keyword evidence="2" id="KW-0238">DNA-binding</keyword>
<dbReference type="Pfam" id="PF12833">
    <property type="entry name" value="HTH_18"/>
    <property type="match status" value="1"/>
</dbReference>
<proteinExistence type="predicted"/>
<evidence type="ECO:0000256" key="3">
    <source>
        <dbReference type="ARBA" id="ARBA00023159"/>
    </source>
</evidence>
<protein>
    <submittedName>
        <fullName evidence="6">Helix-turn-helix domain-containing protein</fullName>
    </submittedName>
</protein>
<dbReference type="InterPro" id="IPR003313">
    <property type="entry name" value="AraC-bd"/>
</dbReference>
<dbReference type="Gene3D" id="2.60.120.280">
    <property type="entry name" value="Regulatory protein AraC"/>
    <property type="match status" value="1"/>
</dbReference>
<keyword evidence="7" id="KW-1185">Reference proteome</keyword>
<evidence type="ECO:0000256" key="2">
    <source>
        <dbReference type="ARBA" id="ARBA00023125"/>
    </source>
</evidence>
<dbReference type="EMBL" id="JBHSOC010000062">
    <property type="protein sequence ID" value="MFC5645104.1"/>
    <property type="molecule type" value="Genomic_DNA"/>
</dbReference>
<feature type="domain" description="HTH araC/xylS-type" evidence="5">
    <location>
        <begin position="201"/>
        <end position="299"/>
    </location>
</feature>
<evidence type="ECO:0000256" key="1">
    <source>
        <dbReference type="ARBA" id="ARBA00023015"/>
    </source>
</evidence>
<gene>
    <name evidence="6" type="ORF">ACFPZF_27585</name>
</gene>
<keyword evidence="4" id="KW-0804">Transcription</keyword>
<comment type="caution">
    <text evidence="6">The sequence shown here is derived from an EMBL/GenBank/DDBJ whole genome shotgun (WGS) entry which is preliminary data.</text>
</comment>
<dbReference type="InterPro" id="IPR020449">
    <property type="entry name" value="Tscrpt_reg_AraC-type_HTH"/>
</dbReference>
<dbReference type="PROSITE" id="PS00041">
    <property type="entry name" value="HTH_ARAC_FAMILY_1"/>
    <property type="match status" value="1"/>
</dbReference>
<dbReference type="InterPro" id="IPR018060">
    <property type="entry name" value="HTH_AraC"/>
</dbReference>
<dbReference type="SUPFAM" id="SSF46689">
    <property type="entry name" value="Homeodomain-like"/>
    <property type="match status" value="1"/>
</dbReference>
<dbReference type="InterPro" id="IPR018062">
    <property type="entry name" value="HTH_AraC-typ_CS"/>
</dbReference>
<sequence length="304" mass="33061">MVSFMVQSSARAPLRGIDRLAVPMEDPAVVASPRAVGITSSTRRAVCGRFEEGLDYRTVRPDGTRDCVLFVTVAGRGRLRCSDGIDVLAVPDRVVLVGPGTPHDYGTDRAAGHWSFRWAHLDPRPEWIPLIDWPAAAPGVRSIALDSATCRRVVEALDRGVSAVRSGLRHDALLAMNAVEEALLWCDTRNPREPVLDPRLLAVLEYVGDHLGRPHTVTSLARIAGLSPSRLSHLAASQLGTGLMAHVERRRMELARQLLGATDLPVGQVAHRVGFTDPLYFSRRFRAATGMAPVEFRASESSGT</sequence>
<keyword evidence="1" id="KW-0805">Transcription regulation</keyword>
<reference evidence="7" key="1">
    <citation type="journal article" date="2019" name="Int. J. Syst. Evol. Microbiol.">
        <title>The Global Catalogue of Microorganisms (GCM) 10K type strain sequencing project: providing services to taxonomists for standard genome sequencing and annotation.</title>
        <authorList>
            <consortium name="The Broad Institute Genomics Platform"/>
            <consortium name="The Broad Institute Genome Sequencing Center for Infectious Disease"/>
            <person name="Wu L."/>
            <person name="Ma J."/>
        </authorList>
    </citation>
    <scope>NUCLEOTIDE SEQUENCE [LARGE SCALE GENOMIC DNA]</scope>
    <source>
        <strain evidence="7">CGMCC 4.1622</strain>
    </source>
</reference>
<dbReference type="PROSITE" id="PS01124">
    <property type="entry name" value="HTH_ARAC_FAMILY_2"/>
    <property type="match status" value="1"/>
</dbReference>
<dbReference type="Pfam" id="PF02311">
    <property type="entry name" value="AraC_binding"/>
    <property type="match status" value="1"/>
</dbReference>
<evidence type="ECO:0000313" key="7">
    <source>
        <dbReference type="Proteomes" id="UP001596066"/>
    </source>
</evidence>
<dbReference type="Proteomes" id="UP001596066">
    <property type="component" value="Unassembled WGS sequence"/>
</dbReference>